<protein>
    <submittedName>
        <fullName evidence="1">Uncharacterized protein m691L</fullName>
    </submittedName>
</protein>
<organism evidence="1 2">
    <name type="scientific">Paramecium bursaria Chlorella virus MT325</name>
    <name type="common">PBCV-MT325</name>
    <dbReference type="NCBI Taxonomy" id="346932"/>
    <lineage>
        <taxon>Viruses</taxon>
        <taxon>Varidnaviria</taxon>
        <taxon>Bamfordvirae</taxon>
        <taxon>Nucleocytoviricota</taxon>
        <taxon>Megaviricetes</taxon>
        <taxon>Algavirales</taxon>
        <taxon>Phycodnaviridae</taxon>
        <taxon>Chlorovirus</taxon>
        <taxon>Chlorovirus conductrix</taxon>
        <taxon>Paramecium bursaria Chlorella virus A1</taxon>
    </lineage>
</organism>
<dbReference type="EMBL" id="DQ491001">
    <property type="protein sequence ID" value="ABT14245.1"/>
    <property type="molecule type" value="Genomic_DNA"/>
</dbReference>
<name>A7IV71_PBCVM</name>
<proteinExistence type="predicted"/>
<accession>A7IV71</accession>
<evidence type="ECO:0000313" key="2">
    <source>
        <dbReference type="Proteomes" id="UP000246715"/>
    </source>
</evidence>
<dbReference type="Proteomes" id="UP000246715">
    <property type="component" value="Segment"/>
</dbReference>
<reference evidence="1 2" key="1">
    <citation type="journal article" date="2007" name="Virology">
        <title>Sequence and annotation of the 314-kb MT325 and the 321-kb FR483 viruses that infect Chlorella Pbi.</title>
        <authorList>
            <person name="Fitzgerald L.A."/>
            <person name="Graves M.V."/>
            <person name="Li X."/>
            <person name="Feldblyum T."/>
            <person name="Hartigan J."/>
            <person name="Van Etten J.L."/>
        </authorList>
    </citation>
    <scope>NUCLEOTIDE SEQUENCE [LARGE SCALE GENOMIC DNA]</scope>
    <source>
        <strain evidence="1 2">MT325</strain>
    </source>
</reference>
<sequence length="72" mass="7859">MIFNGVRRITHSDPHCPLSGCNQPRAHDMLWFVGSLLPNNAHHKVALVTGNRPPIGAHGNHLLKVPVVGLLE</sequence>
<gene>
    <name evidence="1" type="primary">m691L</name>
    <name evidence="1" type="ORF">MT325_m691L</name>
</gene>
<organismHost>
    <name type="scientific">Paramecium bursaria</name>
    <dbReference type="NCBI Taxonomy" id="74790"/>
</organismHost>
<evidence type="ECO:0000313" key="1">
    <source>
        <dbReference type="EMBL" id="ABT14245.1"/>
    </source>
</evidence>